<proteinExistence type="predicted"/>
<feature type="transmembrane region" description="Helical" evidence="7">
    <location>
        <begin position="309"/>
        <end position="329"/>
    </location>
</feature>
<organism evidence="9 10">
    <name type="scientific">Phytohabitans kaempferiae</name>
    <dbReference type="NCBI Taxonomy" id="1620943"/>
    <lineage>
        <taxon>Bacteria</taxon>
        <taxon>Bacillati</taxon>
        <taxon>Actinomycetota</taxon>
        <taxon>Actinomycetes</taxon>
        <taxon>Micromonosporales</taxon>
        <taxon>Micromonosporaceae</taxon>
    </lineage>
</organism>
<dbReference type="PANTHER" id="PTHR33406">
    <property type="entry name" value="MEMBRANE PROTEIN MJ1562-RELATED"/>
    <property type="match status" value="1"/>
</dbReference>
<feature type="transmembrane region" description="Helical" evidence="7">
    <location>
        <begin position="640"/>
        <end position="662"/>
    </location>
</feature>
<feature type="transmembrane region" description="Helical" evidence="7">
    <location>
        <begin position="21"/>
        <end position="39"/>
    </location>
</feature>
<protein>
    <submittedName>
        <fullName evidence="9">MMPL family transporter</fullName>
    </submittedName>
</protein>
<evidence type="ECO:0000313" key="10">
    <source>
        <dbReference type="Proteomes" id="UP001589867"/>
    </source>
</evidence>
<feature type="transmembrane region" description="Helical" evidence="7">
    <location>
        <begin position="178"/>
        <end position="198"/>
    </location>
</feature>
<feature type="region of interest" description="Disordered" evidence="6">
    <location>
        <begin position="714"/>
        <end position="733"/>
    </location>
</feature>
<gene>
    <name evidence="9" type="ORF">ACFFIA_28870</name>
</gene>
<evidence type="ECO:0000256" key="7">
    <source>
        <dbReference type="SAM" id="Phobius"/>
    </source>
</evidence>
<feature type="transmembrane region" description="Helical" evidence="7">
    <location>
        <begin position="370"/>
        <end position="389"/>
    </location>
</feature>
<keyword evidence="10" id="KW-1185">Reference proteome</keyword>
<evidence type="ECO:0000256" key="6">
    <source>
        <dbReference type="SAM" id="MobiDB-lite"/>
    </source>
</evidence>
<dbReference type="InterPro" id="IPR050545">
    <property type="entry name" value="Mycobact_MmpL"/>
</dbReference>
<feature type="transmembrane region" description="Helical" evidence="7">
    <location>
        <begin position="205"/>
        <end position="226"/>
    </location>
</feature>
<evidence type="ECO:0000256" key="2">
    <source>
        <dbReference type="ARBA" id="ARBA00022475"/>
    </source>
</evidence>
<feature type="domain" description="Membrane transport protein MMPL" evidence="8">
    <location>
        <begin position="106"/>
        <end position="371"/>
    </location>
</feature>
<keyword evidence="3 7" id="KW-0812">Transmembrane</keyword>
<feature type="transmembrane region" description="Helical" evidence="7">
    <location>
        <begin position="598"/>
        <end position="619"/>
    </location>
</feature>
<evidence type="ECO:0000259" key="8">
    <source>
        <dbReference type="Pfam" id="PF03176"/>
    </source>
</evidence>
<evidence type="ECO:0000256" key="5">
    <source>
        <dbReference type="ARBA" id="ARBA00023136"/>
    </source>
</evidence>
<name>A0ABV6MAC6_9ACTN</name>
<feature type="transmembrane region" description="Helical" evidence="7">
    <location>
        <begin position="531"/>
        <end position="550"/>
    </location>
</feature>
<dbReference type="Gene3D" id="1.20.1640.10">
    <property type="entry name" value="Multidrug efflux transporter AcrB transmembrane domain"/>
    <property type="match status" value="2"/>
</dbReference>
<keyword evidence="5 7" id="KW-0472">Membrane</keyword>
<feature type="transmembrane region" description="Helical" evidence="7">
    <location>
        <begin position="232"/>
        <end position="252"/>
    </location>
</feature>
<keyword evidence="2" id="KW-1003">Cell membrane</keyword>
<accession>A0ABV6MAC6</accession>
<dbReference type="RefSeq" id="WP_377256462.1">
    <property type="nucleotide sequence ID" value="NZ_JBHLUH010000060.1"/>
</dbReference>
<feature type="transmembrane region" description="Helical" evidence="7">
    <location>
        <begin position="273"/>
        <end position="297"/>
    </location>
</feature>
<dbReference type="Proteomes" id="UP001589867">
    <property type="component" value="Unassembled WGS sequence"/>
</dbReference>
<feature type="transmembrane region" description="Helical" evidence="7">
    <location>
        <begin position="674"/>
        <end position="700"/>
    </location>
</feature>
<dbReference type="InterPro" id="IPR004869">
    <property type="entry name" value="MMPL_dom"/>
</dbReference>
<evidence type="ECO:0000313" key="9">
    <source>
        <dbReference type="EMBL" id="MFC0531666.1"/>
    </source>
</evidence>
<evidence type="ECO:0000256" key="1">
    <source>
        <dbReference type="ARBA" id="ARBA00004651"/>
    </source>
</evidence>
<dbReference type="Pfam" id="PF03176">
    <property type="entry name" value="MMPL"/>
    <property type="match status" value="2"/>
</dbReference>
<dbReference type="PANTHER" id="PTHR33406:SF13">
    <property type="entry name" value="MEMBRANE PROTEIN YDFJ"/>
    <property type="match status" value="1"/>
</dbReference>
<comment type="subcellular location">
    <subcellularLocation>
        <location evidence="1">Cell membrane</location>
        <topology evidence="1">Multi-pass membrane protein</topology>
    </subcellularLocation>
</comment>
<comment type="caution">
    <text evidence="9">The sequence shown here is derived from an EMBL/GenBank/DDBJ whole genome shotgun (WGS) entry which is preliminary data.</text>
</comment>
<feature type="domain" description="Membrane transport protein MMPL" evidence="8">
    <location>
        <begin position="400"/>
        <end position="710"/>
    </location>
</feature>
<reference evidence="9 10" key="1">
    <citation type="submission" date="2024-09" db="EMBL/GenBank/DDBJ databases">
        <authorList>
            <person name="Sun Q."/>
            <person name="Mori K."/>
        </authorList>
    </citation>
    <scope>NUCLEOTIDE SEQUENCE [LARGE SCALE GENOMIC DNA]</scope>
    <source>
        <strain evidence="9 10">TBRC 3947</strain>
    </source>
</reference>
<dbReference type="EMBL" id="JBHLUH010000060">
    <property type="protein sequence ID" value="MFC0531666.1"/>
    <property type="molecule type" value="Genomic_DNA"/>
</dbReference>
<sequence>MTRQPTTVRIARWSVLHPWRAILTWLLFVAICVLVGGAVGTRTLTPTEAAVGEWGRAEEIRSAGDLGERPAEHILITARSGTLDATRAQEAATAAGQRLGGLPEVDAVGTAVPSPDGTAMLVQVQMRGEVADAVTNVEPLLRETEAVQQAYPDLRIEQVGTGSINKALGETQEEDFKFAEFVSIPLILIILLVVFGALIAASIPLLLALSAVAAALGLASVTSHLVPTTSSLSSIILLIGLAVGVDYSLFYVRREREERRAGRDAREAVETSAATSGHAVVVSGLAVIVSLAALYAAVNADFSSTATGAILVVAVAVLGSVTVLPAILSKLGRWVDRPRIPLVWRWRERRAATGRSVWSTILRPALRRPAATLTVAVLVLLALAAPALGMKLRLTTPSDLPRSIEIMRSYDRLVAAFPSTGSEHVVAVEGPADRQGEVRTALEGLARRTAVDPLFAHDREPVLRTSADGRVSTLTIGVPANPGTQEAEDSLRALRETLLPSALDRIPDIEYAVSGQTAADHDYVAEMTRDLPLIIAIVLVLTFLVMMITFRSVVVATLSILLNCLSVVAAFGILTAVFQGEWAEGLLGFESNGGVVAWLPLVLFVILFGLSMDYHVFLVSRIREAVLQGQPTTVAVETGIVRSAGVVTSAAVIMVAVVSVFATLTALELKQLGVGLAVAILLDATIIRAVVLPAAMTMLGHRNWWAPRFMRRREETPAEATESTPTERVDTTA</sequence>
<dbReference type="SUPFAM" id="SSF82866">
    <property type="entry name" value="Multidrug efflux transporter AcrB transmembrane domain"/>
    <property type="match status" value="2"/>
</dbReference>
<evidence type="ECO:0000256" key="4">
    <source>
        <dbReference type="ARBA" id="ARBA00022989"/>
    </source>
</evidence>
<feature type="transmembrane region" description="Helical" evidence="7">
    <location>
        <begin position="557"/>
        <end position="578"/>
    </location>
</feature>
<keyword evidence="4 7" id="KW-1133">Transmembrane helix</keyword>
<evidence type="ECO:0000256" key="3">
    <source>
        <dbReference type="ARBA" id="ARBA00022692"/>
    </source>
</evidence>